<organism evidence="3">
    <name type="scientific">Palpitomonas bilix</name>
    <dbReference type="NCBI Taxonomy" id="652834"/>
    <lineage>
        <taxon>Eukaryota</taxon>
        <taxon>Eukaryota incertae sedis</taxon>
    </lineage>
</organism>
<dbReference type="GO" id="GO:0030286">
    <property type="term" value="C:dynein complex"/>
    <property type="evidence" value="ECO:0007669"/>
    <property type="project" value="InterPro"/>
</dbReference>
<dbReference type="Pfam" id="PF12777">
    <property type="entry name" value="MT"/>
    <property type="match status" value="1"/>
</dbReference>
<feature type="compositionally biased region" description="Basic and acidic residues" evidence="1">
    <location>
        <begin position="856"/>
        <end position="865"/>
    </location>
</feature>
<dbReference type="GO" id="GO:0007018">
    <property type="term" value="P:microtubule-based movement"/>
    <property type="evidence" value="ECO:0007669"/>
    <property type="project" value="InterPro"/>
</dbReference>
<dbReference type="GO" id="GO:0045505">
    <property type="term" value="F:dynein intermediate chain binding"/>
    <property type="evidence" value="ECO:0007669"/>
    <property type="project" value="InterPro"/>
</dbReference>
<sequence>MMLRHEPAGAPAVAVPAVSLNTTKRREAQHSGSTQKGGGSAVNFESSEMQDKLALQRRIRVFSSFHIETVFHEIGQDPQLRSSPFFTPDSSDSSPPDTSLQLDSSLPLSYFDDGLDSFVEETPARLLQYRGEENESTGNIDVSASPYQHIRFDAGKEGWGVEGAHILSVRVRGFALYSQEENGPLHKSDVRGETSERGVEVDTTFSSANDFSVPAAEVSVRSRDRKEANIVTGRRWLPCTVVGCVGEGGDARYLVHWDHILDSQPVKGLEVVVDARRPNPVNQPWTGLVHRLNLLLAGEDPYAFARRVVRAMQYRAFVMGQLQLSLAADSMPGDLRGLEYEEEGGMEGGEEKRRHNPSIVRILSKAGRLAMKGGRGSICKAEAGNKRRTRRGSISTDVQSELNLLHLNFSSAVTVAPSKVEACGKQQLRLCDFSPEAIAEVEDVYARGSNILLALSYLKTIRCITRARPLSRIMARPEVSRANLEMERVRGYLVAERQRLIREEMKKRRVQIAENERKAKRDRRRLALRARIFGEGESSQTATPVLQHSTHQRKGEVEESREEGRSTIGGVSEAGEEAEQYEVEGDGQSEEGAEEDIVVDDAGLAELQLQLQLAPKPTPAPLIPLLDKALLQMSYLHNVPTSPIDYTPPTEARVRQTRLRDEVIQAVSKRATGWDTLPPTFLIALGEMQSKTSAWSLINSGSTSTSSPKRAQFPRSDSLRLKFLVGKKRLVDRFLHTTKDMSEKLLHFRSLCNDMSQLPLFDLPGWTGNVGGLPGGHGGTGEPFTSAEMYLEGQKACSENVIVAVNKIWQELSGMVRSMMASAEKKGKNKYPHTARPHPPAEKAADEQTGGGSLSARHEGEDTSKSARPARVRRAGLMKAVQAHSKVQGGYDSHDDLHEDSRIAPLTTRLFHLGRFMLQSAMIDLVEKAVREYVSAFEAAAKEGEVTGSIFRIPVRIEQGSMKYGSELDECLDAAVASLKRSIEKMASTRVSGRTLGSNSADVGKADEKVISTHLPFYSSLIKRLEAVVESTKKNLHLKLRGKNSSWKLNPSLLPLFEVEMKSTAGRPSRGGLARGGANQGGLKHRRATIIDTSNLGDAAPPAVAGLPADVSRQKMAIFYLCGPVPEMSVGEPSLPISTESKAEFVRVAEKITLAVRRARMALSLLEEEGMESNLMLVQAEGFVSVHFSPLLSTLKDTFTSIREGCEQMLTSHLEKYAQYVSDSFFLTEANLIAKPKACSDVTAIRAHMDSVVRDLPQYEEMVAALRKGYSYLDDLCFFPTERELNMMWTCVGWPYRLRMALERTQNQLEKERSKLAKDLYTKQQILFADVQTIHSSVTELMQCGRVVECKKRERELRHVMHRLRALRSLTTSFTSDQAHLGESPTDYSFVDSAEALSVPLSLLWSMGTTWLSKKVEWLRDPFEAGEAEERSASVSANNSMVMSEKSDVNEGKAEEGRGGGQLVEAESVMKEESAAEDLREQSSSTSLVDAEKDLTSSMRVKLQVEGWGAEVDRLLSTLEEVREIFTRVHGGQVAEVHLGRFHSRFTPDFMPALDLLVPESQCHVLLPFLSDFIDDVKYIKRHIPLITFIKTMKSRSSHWAMLATAIKQGKTVTEMLVKGGEDGGGADGKKRDGGGVAQSQPKPLTPEQEVEEASNKLNQLKKQLDAAVNEVLSITSTAKAKKIVLVEKEKSLAELNARLASMSDEWTSLLDASKQAEEMIKAAEDRREQQRAKTAVVEGGMAKASEAVAEVQKWTEGLVKDVPPKDFIELSSLVHPPQAIAYLLEAVLILCRVEPKVNADVFPHEADYWVVAQHMLKDPKRIQRRMKEVFVDGVVPKQQMKEVELYLALPEFNLESMLKASKATEYLVRWLMAVRRHFDITETVIPPQGDELNMSKGRLHQKEEEVEMEKRRFEDTLTAMQKFKQRREEVIGEIKDAEKAVQLCNIALYEEESLLRNLGIGREKLETMMKELKAAYEGIVASKAVRTWKRKGK</sequence>
<evidence type="ECO:0000256" key="1">
    <source>
        <dbReference type="SAM" id="MobiDB-lite"/>
    </source>
</evidence>
<dbReference type="InterPro" id="IPR026983">
    <property type="entry name" value="DHC"/>
</dbReference>
<evidence type="ECO:0000313" key="3">
    <source>
        <dbReference type="EMBL" id="CAE0238832.1"/>
    </source>
</evidence>
<feature type="compositionally biased region" description="Polar residues" evidence="1">
    <location>
        <begin position="1433"/>
        <end position="1442"/>
    </location>
</feature>
<dbReference type="PANTHER" id="PTHR45703">
    <property type="entry name" value="DYNEIN HEAVY CHAIN"/>
    <property type="match status" value="1"/>
</dbReference>
<feature type="region of interest" description="Disordered" evidence="1">
    <location>
        <begin position="1618"/>
        <end position="1649"/>
    </location>
</feature>
<feature type="compositionally biased region" description="Basic and acidic residues" evidence="1">
    <location>
        <begin position="1445"/>
        <end position="1458"/>
    </location>
</feature>
<dbReference type="EMBL" id="HBIB01001424">
    <property type="protein sequence ID" value="CAE0238832.1"/>
    <property type="molecule type" value="Transcribed_RNA"/>
</dbReference>
<feature type="compositionally biased region" description="Acidic residues" evidence="1">
    <location>
        <begin position="574"/>
        <end position="591"/>
    </location>
</feature>
<feature type="region of interest" description="Disordered" evidence="1">
    <location>
        <begin position="1427"/>
        <end position="1463"/>
    </location>
</feature>
<proteinExistence type="predicted"/>
<feature type="compositionally biased region" description="Basic residues" evidence="1">
    <location>
        <begin position="827"/>
        <end position="836"/>
    </location>
</feature>
<feature type="region of interest" description="Disordered" evidence="1">
    <location>
        <begin position="78"/>
        <end position="103"/>
    </location>
</feature>
<protein>
    <recommendedName>
        <fullName evidence="2">Dynein heavy chain coiled coil stalk domain-containing protein</fullName>
    </recommendedName>
</protein>
<dbReference type="GO" id="GO:0051959">
    <property type="term" value="F:dynein light intermediate chain binding"/>
    <property type="evidence" value="ECO:0007669"/>
    <property type="project" value="InterPro"/>
</dbReference>
<name>A0A7S3CVP6_9EUKA</name>
<feature type="region of interest" description="Disordered" evidence="1">
    <location>
        <begin position="821"/>
        <end position="869"/>
    </location>
</feature>
<feature type="compositionally biased region" description="Low complexity" evidence="1">
    <location>
        <begin position="82"/>
        <end position="103"/>
    </location>
</feature>
<feature type="region of interest" description="Disordered" evidence="1">
    <location>
        <begin position="537"/>
        <end position="591"/>
    </location>
</feature>
<dbReference type="PANTHER" id="PTHR45703:SF36">
    <property type="entry name" value="DYNEIN HEAVY CHAIN, CYTOPLASMIC"/>
    <property type="match status" value="1"/>
</dbReference>
<feature type="domain" description="Dynein heavy chain coiled coil stalk" evidence="2">
    <location>
        <begin position="1730"/>
        <end position="1929"/>
    </location>
</feature>
<dbReference type="Gene3D" id="1.20.920.20">
    <property type="match status" value="1"/>
</dbReference>
<feature type="compositionally biased region" description="Polar residues" evidence="1">
    <location>
        <begin position="537"/>
        <end position="549"/>
    </location>
</feature>
<feature type="region of interest" description="Disordered" evidence="1">
    <location>
        <begin position="24"/>
        <end position="43"/>
    </location>
</feature>
<gene>
    <name evidence="3" type="ORF">PBIL07802_LOCUS975</name>
</gene>
<evidence type="ECO:0000259" key="2">
    <source>
        <dbReference type="Pfam" id="PF12777"/>
    </source>
</evidence>
<reference evidence="3" key="1">
    <citation type="submission" date="2021-01" db="EMBL/GenBank/DDBJ databases">
        <authorList>
            <person name="Corre E."/>
            <person name="Pelletier E."/>
            <person name="Niang G."/>
            <person name="Scheremetjew M."/>
            <person name="Finn R."/>
            <person name="Kale V."/>
            <person name="Holt S."/>
            <person name="Cochrane G."/>
            <person name="Meng A."/>
            <person name="Brown T."/>
            <person name="Cohen L."/>
        </authorList>
    </citation>
    <scope>NUCLEOTIDE SEQUENCE</scope>
    <source>
        <strain evidence="3">NIES-2562</strain>
    </source>
</reference>
<dbReference type="InterPro" id="IPR024743">
    <property type="entry name" value="Dynein_HC_stalk"/>
</dbReference>
<feature type="compositionally biased region" description="Basic and acidic residues" evidence="1">
    <location>
        <begin position="553"/>
        <end position="565"/>
    </location>
</feature>
<accession>A0A7S3CVP6</accession>